<comment type="caution">
    <text evidence="1">The sequence shown here is derived from an EMBL/GenBank/DDBJ whole genome shotgun (WGS) entry which is preliminary data.</text>
</comment>
<gene>
    <name evidence="1" type="ORF">FWK35_00035650</name>
</gene>
<proteinExistence type="predicted"/>
<evidence type="ECO:0000313" key="2">
    <source>
        <dbReference type="Proteomes" id="UP000478052"/>
    </source>
</evidence>
<name>A0A6G0VPT9_APHCR</name>
<organism evidence="1 2">
    <name type="scientific">Aphis craccivora</name>
    <name type="common">Cowpea aphid</name>
    <dbReference type="NCBI Taxonomy" id="307492"/>
    <lineage>
        <taxon>Eukaryota</taxon>
        <taxon>Metazoa</taxon>
        <taxon>Ecdysozoa</taxon>
        <taxon>Arthropoda</taxon>
        <taxon>Hexapoda</taxon>
        <taxon>Insecta</taxon>
        <taxon>Pterygota</taxon>
        <taxon>Neoptera</taxon>
        <taxon>Paraneoptera</taxon>
        <taxon>Hemiptera</taxon>
        <taxon>Sternorrhyncha</taxon>
        <taxon>Aphidomorpha</taxon>
        <taxon>Aphidoidea</taxon>
        <taxon>Aphididae</taxon>
        <taxon>Aphidini</taxon>
        <taxon>Aphis</taxon>
        <taxon>Aphis</taxon>
    </lineage>
</organism>
<evidence type="ECO:0000313" key="1">
    <source>
        <dbReference type="EMBL" id="KAF0704871.1"/>
    </source>
</evidence>
<dbReference type="AlphaFoldDB" id="A0A6G0VPT9"/>
<reference evidence="1 2" key="1">
    <citation type="submission" date="2019-08" db="EMBL/GenBank/DDBJ databases">
        <title>Whole genome of Aphis craccivora.</title>
        <authorList>
            <person name="Voronova N.V."/>
            <person name="Shulinski R.S."/>
            <person name="Bandarenka Y.V."/>
            <person name="Zhorov D.G."/>
            <person name="Warner D."/>
        </authorList>
    </citation>
    <scope>NUCLEOTIDE SEQUENCE [LARGE SCALE GENOMIC DNA]</scope>
    <source>
        <strain evidence="1">180601</strain>
        <tissue evidence="1">Whole Body</tissue>
    </source>
</reference>
<dbReference type="Proteomes" id="UP000478052">
    <property type="component" value="Unassembled WGS sequence"/>
</dbReference>
<protein>
    <submittedName>
        <fullName evidence="1">Uncharacterized protein</fullName>
    </submittedName>
</protein>
<sequence length="129" mass="15032">MPIKYTKIMIASSILKINYIEAVSSLCSLHYIRSYGARSHYLQDFNDLLIEKFDAIQFIINSQINSRYVQIKYLECDIVQANSASINININDIATNYISDKFREINQITSNDDPWIIFCTMTLTRLMNF</sequence>
<accession>A0A6G0VPT9</accession>
<keyword evidence="2" id="KW-1185">Reference proteome</keyword>
<dbReference type="EMBL" id="VUJU01013439">
    <property type="protein sequence ID" value="KAF0704871.1"/>
    <property type="molecule type" value="Genomic_DNA"/>
</dbReference>